<dbReference type="PANTHER" id="PTHR12829">
    <property type="entry name" value="N6-ADENOSINE-METHYLTRANSFERASE"/>
    <property type="match status" value="1"/>
</dbReference>
<dbReference type="InterPro" id="IPR007757">
    <property type="entry name" value="MT-A70-like"/>
</dbReference>
<dbReference type="GO" id="GO:0036396">
    <property type="term" value="C:RNA N6-methyladenosine methyltransferase complex"/>
    <property type="evidence" value="ECO:0007669"/>
    <property type="project" value="TreeGrafter"/>
</dbReference>
<dbReference type="InterPro" id="IPR019734">
    <property type="entry name" value="TPR_rpt"/>
</dbReference>
<feature type="compositionally biased region" description="Acidic residues" evidence="7">
    <location>
        <begin position="458"/>
        <end position="468"/>
    </location>
</feature>
<gene>
    <name evidence="8" type="ORF">RHS04_07693</name>
</gene>
<dbReference type="Proteomes" id="UP000650582">
    <property type="component" value="Unassembled WGS sequence"/>
</dbReference>
<dbReference type="InterPro" id="IPR029063">
    <property type="entry name" value="SAM-dependent_MTases_sf"/>
</dbReference>
<keyword evidence="4" id="KW-0949">S-adenosyl-L-methionine</keyword>
<dbReference type="SMART" id="SM00028">
    <property type="entry name" value="TPR"/>
    <property type="match status" value="3"/>
</dbReference>
<dbReference type="Gene3D" id="1.25.40.10">
    <property type="entry name" value="Tetratricopeptide repeat domain"/>
    <property type="match status" value="1"/>
</dbReference>
<organism evidence="8 9">
    <name type="scientific">Rhizoctonia solani</name>
    <dbReference type="NCBI Taxonomy" id="456999"/>
    <lineage>
        <taxon>Eukaryota</taxon>
        <taxon>Fungi</taxon>
        <taxon>Dikarya</taxon>
        <taxon>Basidiomycota</taxon>
        <taxon>Agaricomycotina</taxon>
        <taxon>Agaricomycetes</taxon>
        <taxon>Cantharellales</taxon>
        <taxon>Ceratobasidiaceae</taxon>
        <taxon>Rhizoctonia</taxon>
    </lineage>
</organism>
<name>A0A8H7H4I5_9AGAM</name>
<feature type="region of interest" description="Disordered" evidence="7">
    <location>
        <begin position="574"/>
        <end position="600"/>
    </location>
</feature>
<evidence type="ECO:0000256" key="1">
    <source>
        <dbReference type="ARBA" id="ARBA00012160"/>
    </source>
</evidence>
<dbReference type="Pfam" id="PF05063">
    <property type="entry name" value="MT-A70"/>
    <property type="match status" value="1"/>
</dbReference>
<dbReference type="SUPFAM" id="SSF48452">
    <property type="entry name" value="TPR-like"/>
    <property type="match status" value="1"/>
</dbReference>
<dbReference type="EC" id="2.1.1.348" evidence="1"/>
<evidence type="ECO:0000256" key="5">
    <source>
        <dbReference type="ARBA" id="ARBA00048957"/>
    </source>
</evidence>
<evidence type="ECO:0000256" key="4">
    <source>
        <dbReference type="ARBA" id="ARBA00022691"/>
    </source>
</evidence>
<dbReference type="EMBL" id="JACYCC010000162">
    <property type="protein sequence ID" value="KAF8673080.1"/>
    <property type="molecule type" value="Genomic_DNA"/>
</dbReference>
<dbReference type="GO" id="GO:0001734">
    <property type="term" value="F:mRNA m(6)A methyltransferase activity"/>
    <property type="evidence" value="ECO:0007669"/>
    <property type="project" value="UniProtKB-EC"/>
</dbReference>
<reference evidence="8" key="1">
    <citation type="submission" date="2020-09" db="EMBL/GenBank/DDBJ databases">
        <title>Comparative genome analyses of four rice-infecting Rhizoctonia solani isolates reveal extensive enrichment of homogalacturonan modification genes.</title>
        <authorList>
            <person name="Lee D.-Y."/>
            <person name="Jeon J."/>
            <person name="Kim K.-T."/>
            <person name="Cheong K."/>
            <person name="Song H."/>
            <person name="Choi G."/>
            <person name="Ko J."/>
            <person name="Opiyo S.O."/>
            <person name="Zuo S."/>
            <person name="Madhav S."/>
            <person name="Lee Y.-H."/>
            <person name="Wang G.-L."/>
        </authorList>
    </citation>
    <scope>NUCLEOTIDE SEQUENCE</scope>
    <source>
        <strain evidence="8">AG1-IA YN-7</strain>
    </source>
</reference>
<dbReference type="InterPro" id="IPR011990">
    <property type="entry name" value="TPR-like_helical_dom_sf"/>
</dbReference>
<evidence type="ECO:0000313" key="8">
    <source>
        <dbReference type="EMBL" id="KAF8673080.1"/>
    </source>
</evidence>
<comment type="similarity">
    <text evidence="6">Belongs to the MT-A70-like family.</text>
</comment>
<proteinExistence type="inferred from homology"/>
<dbReference type="GO" id="GO:0005634">
    <property type="term" value="C:nucleus"/>
    <property type="evidence" value="ECO:0007669"/>
    <property type="project" value="TreeGrafter"/>
</dbReference>
<dbReference type="PANTHER" id="PTHR12829:SF7">
    <property type="entry name" value="N6-ADENOSINE-METHYLTRANSFERASE CATALYTIC SUBUNIT"/>
    <property type="match status" value="1"/>
</dbReference>
<sequence length="869" mass="98458">MDDGEIKYCDMALSESYEEVLGAACTMWEGYLPHGIQTAECYLVRDETLSNDPIVVRLSPSRFAELVREASPGRLELRLETRRRESISTDLNNHGPAGLIPRNVTYETGLNAYYAGRYDEAHIYFRAAIDYYREKSNLLQEAECFNHLGVISRHKGDYREARSHFSSAQQIYTGLGDHYQEQGLQCDRQLAQVDEYAEDYRKAFRAYISILAITQEKGFRKQEAWCAYSLGHLLNRIGLYGGALEYLKQATGIAQSLQSVDCGLQIEAFVAEESGYSEQSRKKYSKAKEHYEKALRLFTLVGGGKWTANENQVKDRLKKLPRRFSLEDLVIRISTRRSSTSTFLSLIQIKFVQIEMNSRLEVAQPRARRLDPSHYFPLGARSGALLQALIAYSPILAGRPHLKLTDVKLLESFLVEFASVWEHGTVILDNKAGTTLITNVVVDDAARKRKRPNRDDDIYQDEQSDEDTISSQETVKTPTSPMDTLYNMLQSGTAKGKLLAEQYRSDGQFNPICEHVTKLDCVKAQTNDGIKDPQHCDRVHFRPLIRPHTDPSLGHCSYLNTCYSEPTYALSPALTSSTSKSRPAQGVQLPSGLGAGGRGKEKAPCRYLHFEVDYDPPPGYSTAPGRAIFHAPTPPRPNLDLKLGLGPGGGAALLPPQWINCDVRRFDYSVLGKFHVIMADPPWDIHMSLPYGTMTDDEMRSMPIPQLQDEGLLFLWVTGRAMEVGRECMRVWGYTRVDEVVWLKTNQLQRVIRTGRTGHWLNHTKEHMLVGVKTNVDDKGNLIWPSWVNRGVDCDVIVSEVRETSRKPDEVYGMIERMCPGGRKIEIFGRKHNTRPGWITLGNQLGQDRIVEKDLLERVKQRYPERAIQ</sequence>
<accession>A0A8H7H4I5</accession>
<comment type="catalytic activity">
    <reaction evidence="5">
        <text>an adenosine in mRNA + S-adenosyl-L-methionine = an N(6)-methyladenosine in mRNA + S-adenosyl-L-homocysteine + H(+)</text>
        <dbReference type="Rhea" id="RHEA:55584"/>
        <dbReference type="Rhea" id="RHEA-COMP:12414"/>
        <dbReference type="Rhea" id="RHEA-COMP:12417"/>
        <dbReference type="ChEBI" id="CHEBI:15378"/>
        <dbReference type="ChEBI" id="CHEBI:57856"/>
        <dbReference type="ChEBI" id="CHEBI:59789"/>
        <dbReference type="ChEBI" id="CHEBI:74411"/>
        <dbReference type="ChEBI" id="CHEBI:74449"/>
        <dbReference type="EC" id="2.1.1.348"/>
    </reaction>
</comment>
<evidence type="ECO:0000313" key="9">
    <source>
        <dbReference type="Proteomes" id="UP000650582"/>
    </source>
</evidence>
<evidence type="ECO:0000256" key="3">
    <source>
        <dbReference type="ARBA" id="ARBA00022679"/>
    </source>
</evidence>
<dbReference type="Pfam" id="PF13424">
    <property type="entry name" value="TPR_12"/>
    <property type="match status" value="1"/>
</dbReference>
<protein>
    <recommendedName>
        <fullName evidence="1">mRNA m(6)A methyltransferase</fullName>
        <ecNumber evidence="1">2.1.1.348</ecNumber>
    </recommendedName>
</protein>
<feature type="compositionally biased region" description="Polar residues" evidence="7">
    <location>
        <begin position="469"/>
        <end position="482"/>
    </location>
</feature>
<dbReference type="PROSITE" id="PS51143">
    <property type="entry name" value="MT_A70"/>
    <property type="match status" value="1"/>
</dbReference>
<dbReference type="SUPFAM" id="SSF53335">
    <property type="entry name" value="S-adenosyl-L-methionine-dependent methyltransferases"/>
    <property type="match status" value="1"/>
</dbReference>
<feature type="region of interest" description="Disordered" evidence="7">
    <location>
        <begin position="447"/>
        <end position="482"/>
    </location>
</feature>
<keyword evidence="3" id="KW-0808">Transferase</keyword>
<evidence type="ECO:0000256" key="6">
    <source>
        <dbReference type="PROSITE-ProRule" id="PRU00489"/>
    </source>
</evidence>
<dbReference type="AlphaFoldDB" id="A0A8H7H4I5"/>
<comment type="caution">
    <text evidence="8">The sequence shown here is derived from an EMBL/GenBank/DDBJ whole genome shotgun (WGS) entry which is preliminary data.</text>
</comment>
<evidence type="ECO:0000256" key="7">
    <source>
        <dbReference type="SAM" id="MobiDB-lite"/>
    </source>
</evidence>
<evidence type="ECO:0000256" key="2">
    <source>
        <dbReference type="ARBA" id="ARBA00022603"/>
    </source>
</evidence>
<keyword evidence="2" id="KW-0489">Methyltransferase</keyword>
<dbReference type="GO" id="GO:0032259">
    <property type="term" value="P:methylation"/>
    <property type="evidence" value="ECO:0007669"/>
    <property type="project" value="UniProtKB-KW"/>
</dbReference>